<comment type="caution">
    <text evidence="3">The sequence shown here is derived from an EMBL/GenBank/DDBJ whole genome shotgun (WGS) entry which is preliminary data.</text>
</comment>
<dbReference type="EMBL" id="MIGX01000066">
    <property type="protein sequence ID" value="PPT90249.1"/>
    <property type="molecule type" value="Genomic_DNA"/>
</dbReference>
<sequence>MQQQFRYYLGAHGGKSLFWHAYDLLFAYFLTQYLHLPPQTMGVVAMALMLFSAIADPVVGWWIDCGPDTLRRLAGLQVWGALLSAIAFLVLFSVPRPGSPLLHAVVVGLAFQVCYKLYDVPQNALTSVLTRDNREVLRLSTGRYFLSGSARIVVACIAYLLIGKGAESRSDWSMTLFVALLCAPALVSAWLLARVAKQTTGHAGEAPKPAANATLAGLVARIPQGMALLLFAGFVNAGMVSVMSRVLPYLGERSGALIAFSVGTLALLPMFQFVAARFGEHRAFLLAALLAGVACVGLAWSFHLNGINGSVGLDAFAFLYGGGAFGCTMLLWGTAANLIHRHNARTGLRSDTLSYGIFTFASKFGIALSMVALGHALGPSVLLPHDADYGDALNKAAVFGVAGAVIGAAAIYRTMWALSETMVPSKMGPR</sequence>
<dbReference type="GO" id="GO:0008643">
    <property type="term" value="P:carbohydrate transport"/>
    <property type="evidence" value="ECO:0007669"/>
    <property type="project" value="InterPro"/>
</dbReference>
<evidence type="ECO:0000256" key="1">
    <source>
        <dbReference type="ARBA" id="ARBA00009617"/>
    </source>
</evidence>
<evidence type="ECO:0000313" key="4">
    <source>
        <dbReference type="Proteomes" id="UP000239898"/>
    </source>
</evidence>
<keyword evidence="2" id="KW-0812">Transmembrane</keyword>
<feature type="transmembrane region" description="Helical" evidence="2">
    <location>
        <begin position="352"/>
        <end position="377"/>
    </location>
</feature>
<dbReference type="PANTHER" id="PTHR11328:SF24">
    <property type="entry name" value="MAJOR FACILITATOR SUPERFAMILY (MFS) PROFILE DOMAIN-CONTAINING PROTEIN"/>
    <property type="match status" value="1"/>
</dbReference>
<dbReference type="RefSeq" id="WP_128420865.1">
    <property type="nucleotide sequence ID" value="NZ_CP049017.1"/>
</dbReference>
<accession>A0A2S6ZDL3</accession>
<feature type="transmembrane region" description="Helical" evidence="2">
    <location>
        <begin position="283"/>
        <end position="303"/>
    </location>
</feature>
<keyword evidence="2" id="KW-1133">Transmembrane helix</keyword>
<dbReference type="SUPFAM" id="SSF103473">
    <property type="entry name" value="MFS general substrate transporter"/>
    <property type="match status" value="1"/>
</dbReference>
<organism evidence="3 4">
    <name type="scientific">Xanthomonas theicola</name>
    <dbReference type="NCBI Taxonomy" id="56464"/>
    <lineage>
        <taxon>Bacteria</taxon>
        <taxon>Pseudomonadati</taxon>
        <taxon>Pseudomonadota</taxon>
        <taxon>Gammaproteobacteria</taxon>
        <taxon>Lysobacterales</taxon>
        <taxon>Lysobacteraceae</taxon>
        <taxon>Xanthomonas</taxon>
    </lineage>
</organism>
<dbReference type="Gene3D" id="1.20.1250.20">
    <property type="entry name" value="MFS general substrate transporter like domains"/>
    <property type="match status" value="1"/>
</dbReference>
<dbReference type="GO" id="GO:0005886">
    <property type="term" value="C:plasma membrane"/>
    <property type="evidence" value="ECO:0007669"/>
    <property type="project" value="TreeGrafter"/>
</dbReference>
<feature type="transmembrane region" description="Helical" evidence="2">
    <location>
        <begin position="41"/>
        <end position="63"/>
    </location>
</feature>
<dbReference type="PANTHER" id="PTHR11328">
    <property type="entry name" value="MAJOR FACILITATOR SUPERFAMILY DOMAIN-CONTAINING PROTEIN"/>
    <property type="match status" value="1"/>
</dbReference>
<comment type="similarity">
    <text evidence="1">Belongs to the sodium:galactoside symporter (TC 2.A.2) family.</text>
</comment>
<evidence type="ECO:0000256" key="2">
    <source>
        <dbReference type="SAM" id="Phobius"/>
    </source>
</evidence>
<feature type="transmembrane region" description="Helical" evidence="2">
    <location>
        <begin position="397"/>
        <end position="418"/>
    </location>
</feature>
<dbReference type="InterPro" id="IPR039672">
    <property type="entry name" value="MFS_2"/>
</dbReference>
<reference evidence="3 4" key="1">
    <citation type="submission" date="2016-08" db="EMBL/GenBank/DDBJ databases">
        <title>Evolution of the type three secretion system and type three effector repertoires in Xanthomonas.</title>
        <authorList>
            <person name="Merda D."/>
            <person name="Briand M."/>
            <person name="Bosis E."/>
            <person name="Rousseau C."/>
            <person name="Portier P."/>
            <person name="Jacques M.-A."/>
            <person name="Fischer-Le Saux M."/>
        </authorList>
    </citation>
    <scope>NUCLEOTIDE SEQUENCE [LARGE SCALE GENOMIC DNA]</scope>
    <source>
        <strain evidence="3 4">CFBP 4691</strain>
    </source>
</reference>
<feature type="transmembrane region" description="Helical" evidence="2">
    <location>
        <begin position="174"/>
        <end position="193"/>
    </location>
</feature>
<dbReference type="OrthoDB" id="6009269at2"/>
<gene>
    <name evidence="3" type="ORF">XthCFBP4691_13310</name>
</gene>
<name>A0A2S6ZDL3_9XANT</name>
<proteinExistence type="inferred from homology"/>
<evidence type="ECO:0008006" key="5">
    <source>
        <dbReference type="Google" id="ProtNLM"/>
    </source>
</evidence>
<feature type="transmembrane region" description="Helical" evidence="2">
    <location>
        <begin position="144"/>
        <end position="162"/>
    </location>
</feature>
<feature type="transmembrane region" description="Helical" evidence="2">
    <location>
        <begin position="228"/>
        <end position="250"/>
    </location>
</feature>
<dbReference type="InterPro" id="IPR036259">
    <property type="entry name" value="MFS_trans_sf"/>
</dbReference>
<evidence type="ECO:0000313" key="3">
    <source>
        <dbReference type="EMBL" id="PPT90249.1"/>
    </source>
</evidence>
<dbReference type="Pfam" id="PF13347">
    <property type="entry name" value="MFS_2"/>
    <property type="match status" value="1"/>
</dbReference>
<dbReference type="GO" id="GO:0015293">
    <property type="term" value="F:symporter activity"/>
    <property type="evidence" value="ECO:0007669"/>
    <property type="project" value="InterPro"/>
</dbReference>
<keyword evidence="4" id="KW-1185">Reference proteome</keyword>
<dbReference type="Proteomes" id="UP000239898">
    <property type="component" value="Unassembled WGS sequence"/>
</dbReference>
<protein>
    <recommendedName>
        <fullName evidence="5">MFS transporter</fullName>
    </recommendedName>
</protein>
<keyword evidence="2" id="KW-0472">Membrane</keyword>
<feature type="transmembrane region" description="Helical" evidence="2">
    <location>
        <begin position="256"/>
        <end position="276"/>
    </location>
</feature>
<feature type="transmembrane region" description="Helical" evidence="2">
    <location>
        <begin position="75"/>
        <end position="94"/>
    </location>
</feature>
<feature type="transmembrane region" description="Helical" evidence="2">
    <location>
        <begin position="315"/>
        <end position="340"/>
    </location>
</feature>
<dbReference type="AlphaFoldDB" id="A0A2S6ZDL3"/>